<dbReference type="AlphaFoldDB" id="A0A0L0NP25"/>
<proteinExistence type="predicted"/>
<evidence type="ECO:0000313" key="2">
    <source>
        <dbReference type="Proteomes" id="UP000037122"/>
    </source>
</evidence>
<reference evidence="2" key="1">
    <citation type="journal article" date="2015" name="BMC Genomics">
        <title>Draft genome of a commonly misdiagnosed multidrug resistant pathogen Candida auris.</title>
        <authorList>
            <person name="Chatterjee S."/>
            <person name="Alampalli S.V."/>
            <person name="Nageshan R.K."/>
            <person name="Chettiar S.T."/>
            <person name="Joshi S."/>
            <person name="Tatu U.S."/>
        </authorList>
    </citation>
    <scope>NUCLEOTIDE SEQUENCE [LARGE SCALE GENOMIC DNA]</scope>
    <source>
        <strain evidence="2">6684</strain>
    </source>
</reference>
<evidence type="ECO:0000313" key="1">
    <source>
        <dbReference type="EMBL" id="KND95907.1"/>
    </source>
</evidence>
<gene>
    <name evidence="1" type="ORF">QG37_07864</name>
</gene>
<dbReference type="Proteomes" id="UP000037122">
    <property type="component" value="Unassembled WGS sequence"/>
</dbReference>
<organism evidence="1 2">
    <name type="scientific">Candidozyma auris</name>
    <name type="common">Yeast</name>
    <name type="synonym">Candida auris</name>
    <dbReference type="NCBI Taxonomy" id="498019"/>
    <lineage>
        <taxon>Eukaryota</taxon>
        <taxon>Fungi</taxon>
        <taxon>Dikarya</taxon>
        <taxon>Ascomycota</taxon>
        <taxon>Saccharomycotina</taxon>
        <taxon>Pichiomycetes</taxon>
        <taxon>Metschnikowiaceae</taxon>
        <taxon>Candidozyma</taxon>
    </lineage>
</organism>
<dbReference type="VEuPathDB" id="FungiDB:QG37_07864"/>
<comment type="caution">
    <text evidence="1">The sequence shown here is derived from an EMBL/GenBank/DDBJ whole genome shotgun (WGS) entry which is preliminary data.</text>
</comment>
<dbReference type="EMBL" id="LGST01000064">
    <property type="protein sequence ID" value="KND95907.1"/>
    <property type="molecule type" value="Genomic_DNA"/>
</dbReference>
<protein>
    <submittedName>
        <fullName evidence="1">Uncharacterized protein</fullName>
    </submittedName>
</protein>
<accession>A0A0L0NP25</accession>
<name>A0A0L0NP25_CANAR</name>
<sequence>MLHGVTFLMGANCDTAGPNARRLNKTMIYDDFVQRYVGEGNSHDVNCKYLWMLCAIQIKSVKSASFLDLNHLHEDFIFDKVMMPICMRHSVGKHFLTTRFVR</sequence>